<name>A0A1H2DP57_9BACT</name>
<dbReference type="Proteomes" id="UP000199608">
    <property type="component" value="Unassembled WGS sequence"/>
</dbReference>
<reference evidence="2" key="1">
    <citation type="submission" date="2016-10" db="EMBL/GenBank/DDBJ databases">
        <authorList>
            <person name="Varghese N."/>
            <person name="Submissions S."/>
        </authorList>
    </citation>
    <scope>NUCLEOTIDE SEQUENCE [LARGE SCALE GENOMIC DNA]</scope>
    <source>
        <strain evidence="2">DSM 3384</strain>
    </source>
</reference>
<evidence type="ECO:0000313" key="2">
    <source>
        <dbReference type="Proteomes" id="UP000199608"/>
    </source>
</evidence>
<keyword evidence="2" id="KW-1185">Reference proteome</keyword>
<dbReference type="EMBL" id="FNLL01000001">
    <property type="protein sequence ID" value="SDT84148.1"/>
    <property type="molecule type" value="Genomic_DNA"/>
</dbReference>
<accession>A0A1H2DP57</accession>
<dbReference type="RefSeq" id="WP_245742887.1">
    <property type="nucleotide sequence ID" value="NZ_FNLL01000001.1"/>
</dbReference>
<evidence type="ECO:0000313" key="1">
    <source>
        <dbReference type="EMBL" id="SDT84148.1"/>
    </source>
</evidence>
<organism evidence="1 2">
    <name type="scientific">Desulfobacula phenolica</name>
    <dbReference type="NCBI Taxonomy" id="90732"/>
    <lineage>
        <taxon>Bacteria</taxon>
        <taxon>Pseudomonadati</taxon>
        <taxon>Thermodesulfobacteriota</taxon>
        <taxon>Desulfobacteria</taxon>
        <taxon>Desulfobacterales</taxon>
        <taxon>Desulfobacteraceae</taxon>
        <taxon>Desulfobacula</taxon>
    </lineage>
</organism>
<dbReference type="AlphaFoldDB" id="A0A1H2DP57"/>
<proteinExistence type="predicted"/>
<protein>
    <submittedName>
        <fullName evidence="1">Uncharacterized protein</fullName>
    </submittedName>
</protein>
<sequence length="125" mass="14832">MKFILFIHKASSRKGDVLKSIIEENFNNVEIQIFQTFDLFKARLRQVSIYNDEIYVLLADSKNRMEKLTLFIDLLKDRRIILILPDDSKAVISIAHHFFPRFVTYMNDTYVDLCEVLKKMISLKK</sequence>
<gene>
    <name evidence="1" type="ORF">SAMN04487931_101139</name>
</gene>